<dbReference type="InterPro" id="IPR020396">
    <property type="entry name" value="NADH_UbQ_OxRdtase_CS"/>
</dbReference>
<keyword evidence="3 4" id="KW-0520">NAD</keyword>
<keyword evidence="7" id="KW-0560">Oxidoreductase</keyword>
<dbReference type="EMBL" id="CP018800">
    <property type="protein sequence ID" value="ATX82668.1"/>
    <property type="molecule type" value="Genomic_DNA"/>
</dbReference>
<comment type="function">
    <text evidence="3">NDH-1 shuttles electrons from NADH, via FMN and iron-sulfur (Fe-S) centers, to quinones in the respiratory chain. The immediate electron acceptor for the enzyme in this species is believed to be ubiquinone. Couples the redox reaction to proton translocation (for every two electrons transferred, four hydrogen ions are translocated across the cytoplasmic membrane), and thus conserves the redox energy in a proton gradient.</text>
</comment>
<keyword evidence="2 3" id="KW-0813">Transport</keyword>
<evidence type="ECO:0000259" key="6">
    <source>
        <dbReference type="Pfam" id="PF00329"/>
    </source>
</evidence>
<dbReference type="OrthoDB" id="9803286at2"/>
<name>A0A2K8L5S6_9PROT</name>
<evidence type="ECO:0000256" key="4">
    <source>
        <dbReference type="RuleBase" id="RU003456"/>
    </source>
</evidence>
<dbReference type="Pfam" id="PF00329">
    <property type="entry name" value="Complex1_30kDa"/>
    <property type="match status" value="1"/>
</dbReference>
<keyword evidence="8" id="KW-1185">Reference proteome</keyword>
<accession>A0A2K8L5S6</accession>
<proteinExistence type="inferred from homology"/>
<dbReference type="EC" id="7.1.1.-" evidence="3"/>
<evidence type="ECO:0000256" key="5">
    <source>
        <dbReference type="RuleBase" id="RU003582"/>
    </source>
</evidence>
<evidence type="ECO:0000256" key="2">
    <source>
        <dbReference type="ARBA" id="ARBA00022448"/>
    </source>
</evidence>
<organism evidence="7 8">
    <name type="scientific">Mariprofundus ferrinatatus</name>
    <dbReference type="NCBI Taxonomy" id="1921087"/>
    <lineage>
        <taxon>Bacteria</taxon>
        <taxon>Pseudomonadati</taxon>
        <taxon>Pseudomonadota</taxon>
        <taxon>Candidatius Mariprofundia</taxon>
        <taxon>Mariprofundales</taxon>
        <taxon>Mariprofundaceae</taxon>
        <taxon>Mariprofundus</taxon>
    </lineage>
</organism>
<keyword evidence="3 4" id="KW-1278">Translocase</keyword>
<dbReference type="AlphaFoldDB" id="A0A2K8L5S6"/>
<dbReference type="InterPro" id="IPR001268">
    <property type="entry name" value="NADH_UbQ_OxRdtase_30kDa_su"/>
</dbReference>
<keyword evidence="3" id="KW-1003">Cell membrane</keyword>
<dbReference type="InterPro" id="IPR010218">
    <property type="entry name" value="NADH_DH_suC"/>
</dbReference>
<dbReference type="HAMAP" id="MF_01357">
    <property type="entry name" value="NDH1_NuoC"/>
    <property type="match status" value="1"/>
</dbReference>
<dbReference type="NCBIfam" id="TIGR01961">
    <property type="entry name" value="NuoC_fam"/>
    <property type="match status" value="1"/>
</dbReference>
<feature type="domain" description="NADH:ubiquinone oxidoreductase 30kDa subunit" evidence="6">
    <location>
        <begin position="46"/>
        <end position="170"/>
    </location>
</feature>
<evidence type="ECO:0000256" key="1">
    <source>
        <dbReference type="ARBA" id="ARBA00007569"/>
    </source>
</evidence>
<evidence type="ECO:0000313" key="8">
    <source>
        <dbReference type="Proteomes" id="UP000231637"/>
    </source>
</evidence>
<dbReference type="PANTHER" id="PTHR10884">
    <property type="entry name" value="NADH DEHYDROGENASE UBIQUINONE IRON-SULFUR PROTEIN 3"/>
    <property type="match status" value="1"/>
</dbReference>
<comment type="subcellular location">
    <subcellularLocation>
        <location evidence="3">Cell membrane</location>
        <topology evidence="3">Peripheral membrane protein</topology>
        <orientation evidence="3">Cytoplasmic side</orientation>
    </subcellularLocation>
</comment>
<dbReference type="PANTHER" id="PTHR10884:SF14">
    <property type="entry name" value="NADH DEHYDROGENASE [UBIQUINONE] IRON-SULFUR PROTEIN 3, MITOCHONDRIAL"/>
    <property type="match status" value="1"/>
</dbReference>
<dbReference type="GO" id="GO:0048038">
    <property type="term" value="F:quinone binding"/>
    <property type="evidence" value="ECO:0007669"/>
    <property type="project" value="UniProtKB-KW"/>
</dbReference>
<dbReference type="Gene3D" id="3.30.460.80">
    <property type="entry name" value="NADH:ubiquinone oxidoreductase, 30kDa subunit"/>
    <property type="match status" value="1"/>
</dbReference>
<reference evidence="7 8" key="1">
    <citation type="submission" date="2016-12" db="EMBL/GenBank/DDBJ databases">
        <title>Isolation and genomic insights into novel planktonic Zetaproteobacteria from stratified waters of the Chesapeake Bay.</title>
        <authorList>
            <person name="McAllister S.M."/>
            <person name="Kato S."/>
            <person name="Chan C.S."/>
            <person name="Chiu B.K."/>
            <person name="Field E.K."/>
        </authorList>
    </citation>
    <scope>NUCLEOTIDE SEQUENCE [LARGE SCALE GENOMIC DNA]</scope>
    <source>
        <strain evidence="7 8">CP-8</strain>
    </source>
</reference>
<dbReference type="GO" id="GO:0005886">
    <property type="term" value="C:plasma membrane"/>
    <property type="evidence" value="ECO:0007669"/>
    <property type="project" value="UniProtKB-SubCell"/>
</dbReference>
<evidence type="ECO:0000256" key="3">
    <source>
        <dbReference type="HAMAP-Rule" id="MF_01357"/>
    </source>
</evidence>
<comment type="similarity">
    <text evidence="1 3 4">Belongs to the complex I 30 kDa subunit family.</text>
</comment>
<dbReference type="SUPFAM" id="SSF143243">
    <property type="entry name" value="Nqo5-like"/>
    <property type="match status" value="1"/>
</dbReference>
<dbReference type="Proteomes" id="UP000231637">
    <property type="component" value="Chromosome"/>
</dbReference>
<protein>
    <recommendedName>
        <fullName evidence="3">NADH-quinone oxidoreductase subunit C</fullName>
        <ecNumber evidence="3">7.1.1.-</ecNumber>
    </recommendedName>
    <alternativeName>
        <fullName evidence="3">NADH dehydrogenase I subunit C</fullName>
    </alternativeName>
    <alternativeName>
        <fullName evidence="3">NDH-1 subunit C</fullName>
    </alternativeName>
</protein>
<sequence length="205" mass="23484">MTEEKLQDDIGVAAATEASPEEKSLREKFGDQVLSVSAGLDCEVVVLARECIAEACHYLKNTLGFEQIMDLCGVDNSALPGWSDASPRFEVVYNLLSVSKNRRLRLKVGANERDLVDSVTEVWPTANWFEREAFDMYGIIFNHHPDLRRLLTDYGFEGYPLRKDFPLTGRVEMFFDEAQWRCVYRPNQLTERVLVERTWPGVDRG</sequence>
<comment type="subunit">
    <text evidence="3">NDH-1 is composed of 14 different subunits. Subunits NuoB, C, D, E, F, and G constitute the peripheral sector of the complex.</text>
</comment>
<dbReference type="InterPro" id="IPR037232">
    <property type="entry name" value="NADH_quin_OxRdtase_su_C/D-like"/>
</dbReference>
<comment type="catalytic activity">
    <reaction evidence="3 5">
        <text>a quinone + NADH + 5 H(+)(in) = a quinol + NAD(+) + 4 H(+)(out)</text>
        <dbReference type="Rhea" id="RHEA:57888"/>
        <dbReference type="ChEBI" id="CHEBI:15378"/>
        <dbReference type="ChEBI" id="CHEBI:24646"/>
        <dbReference type="ChEBI" id="CHEBI:57540"/>
        <dbReference type="ChEBI" id="CHEBI:57945"/>
        <dbReference type="ChEBI" id="CHEBI:132124"/>
    </reaction>
</comment>
<evidence type="ECO:0000313" key="7">
    <source>
        <dbReference type="EMBL" id="ATX82668.1"/>
    </source>
</evidence>
<dbReference type="GO" id="GO:0050136">
    <property type="term" value="F:NADH dehydrogenase (quinone) (non-electrogenic) activity"/>
    <property type="evidence" value="ECO:0007669"/>
    <property type="project" value="UniProtKB-UniRule"/>
</dbReference>
<gene>
    <name evidence="3" type="primary">nuoC</name>
    <name evidence="7" type="ORF">Ga0123462_1821</name>
</gene>
<keyword evidence="3" id="KW-0830">Ubiquinone</keyword>
<dbReference type="PROSITE" id="PS00542">
    <property type="entry name" value="COMPLEX1_30K"/>
    <property type="match status" value="1"/>
</dbReference>
<keyword evidence="3" id="KW-0472">Membrane</keyword>
<dbReference type="GO" id="GO:0008137">
    <property type="term" value="F:NADH dehydrogenase (ubiquinone) activity"/>
    <property type="evidence" value="ECO:0007669"/>
    <property type="project" value="InterPro"/>
</dbReference>
<dbReference type="KEGG" id="mfn:Ga0123462_1821"/>
<dbReference type="RefSeq" id="WP_100265991.1">
    <property type="nucleotide sequence ID" value="NZ_CP018800.1"/>
</dbReference>
<keyword evidence="3 5" id="KW-0874">Quinone</keyword>